<dbReference type="GO" id="GO:0005737">
    <property type="term" value="C:cytoplasm"/>
    <property type="evidence" value="ECO:0007669"/>
    <property type="project" value="UniProtKB-SubCell"/>
</dbReference>
<dbReference type="GO" id="GO:0010970">
    <property type="term" value="P:transport along microtubule"/>
    <property type="evidence" value="ECO:0007669"/>
    <property type="project" value="TreeGrafter"/>
</dbReference>
<gene>
    <name evidence="6" type="primary">SMKI04G6830</name>
    <name evidence="6" type="ORF">SMKI_04G6830</name>
</gene>
<dbReference type="RefSeq" id="XP_056081454.1">
    <property type="nucleotide sequence ID" value="XM_056221688.1"/>
</dbReference>
<dbReference type="EMBL" id="OX365760">
    <property type="protein sequence ID" value="CAI4038339.1"/>
    <property type="molecule type" value="Genomic_DNA"/>
</dbReference>
<evidence type="ECO:0008006" key="8">
    <source>
        <dbReference type="Google" id="ProtNLM"/>
    </source>
</evidence>
<dbReference type="PANTHER" id="PTHR12442:SF22">
    <property type="entry name" value="CYTOPLASMIC DYNEIN 1 INTERMEDIATE CHAIN-RELATED"/>
    <property type="match status" value="1"/>
</dbReference>
<dbReference type="Proteomes" id="UP001161438">
    <property type="component" value="Chromosome 4"/>
</dbReference>
<protein>
    <recommendedName>
        <fullName evidence="8">Dynein intermediate chain</fullName>
    </recommendedName>
</protein>
<evidence type="ECO:0000313" key="6">
    <source>
        <dbReference type="EMBL" id="CAI4038339.1"/>
    </source>
</evidence>
<keyword evidence="7" id="KW-1185">Reference proteome</keyword>
<dbReference type="AlphaFoldDB" id="A0AA35IWR3"/>
<dbReference type="InterPro" id="IPR050687">
    <property type="entry name" value="Dynein_IC"/>
</dbReference>
<evidence type="ECO:0000256" key="5">
    <source>
        <dbReference type="PROSITE-ProRule" id="PRU00221"/>
    </source>
</evidence>
<dbReference type="GO" id="GO:0005868">
    <property type="term" value="C:cytoplasmic dynein complex"/>
    <property type="evidence" value="ECO:0007669"/>
    <property type="project" value="TreeGrafter"/>
</dbReference>
<evidence type="ECO:0000256" key="3">
    <source>
        <dbReference type="ARBA" id="ARBA00022574"/>
    </source>
</evidence>
<name>A0AA35IWR3_SACMI</name>
<evidence type="ECO:0000256" key="4">
    <source>
        <dbReference type="ARBA" id="ARBA00022737"/>
    </source>
</evidence>
<keyword evidence="2" id="KW-0963">Cytoplasm</keyword>
<evidence type="ECO:0000256" key="2">
    <source>
        <dbReference type="ARBA" id="ARBA00022490"/>
    </source>
</evidence>
<evidence type="ECO:0000256" key="1">
    <source>
        <dbReference type="ARBA" id="ARBA00004496"/>
    </source>
</evidence>
<dbReference type="GeneID" id="80917550"/>
<dbReference type="PANTHER" id="PTHR12442">
    <property type="entry name" value="DYNEIN INTERMEDIATE CHAIN"/>
    <property type="match status" value="1"/>
</dbReference>
<dbReference type="GO" id="GO:0045503">
    <property type="term" value="F:dynein light chain binding"/>
    <property type="evidence" value="ECO:0007669"/>
    <property type="project" value="TreeGrafter"/>
</dbReference>
<sequence>MERLKELEEKRRQLKELRERRKQTSLFPAIEAMGNLPIGVQAKTTMVSVSVQTEKEETSKTQEPEPTYPRRKEVVTYDKGIQTDRVEQELQQEDDISTAAAAATMVVENSNTKSEDTQPRLELAKPFLIEEAAATLNDASFAQLEAAVSATGDEASSEMQQDADGPMQWSMVSKNVRSEADCHLIAQEYDPQKGILVVVYVRLPPIDHQYASNEAAWSVVNVVKCDSANGCNGLLVDMAEFRGTRIVTATILRRNHQESQVVSILLTTLTGKVILYELRLKQKNQEAPVVYVVQRNMVARHYFHHPVMAVLETSAVRGQEKVLVAADNGTIIELSCLDLTLLRKPQQLRPVPLSQLLSLETENSAYIARLQRLAKFDDVGIASVAHSHEDPQHVWIGGEDGGIYKVFWDQPGPLYLAINNNGFQPVECHSTRVTALEFYWDDARRLMLLLSCSTDWTVRLWDARAGKTAIERPLLLGAPVLRARWLEHDEGGNSRILRCGVWCADGRYVVVKWAFDSNMSLYTATVIS</sequence>
<reference evidence="6" key="1">
    <citation type="submission" date="2022-10" db="EMBL/GenBank/DDBJ databases">
        <authorList>
            <person name="Byrne P K."/>
        </authorList>
    </citation>
    <scope>NUCLEOTIDE SEQUENCE</scope>
    <source>
        <strain evidence="6">IFO1815</strain>
    </source>
</reference>
<dbReference type="InterPro" id="IPR001680">
    <property type="entry name" value="WD40_rpt"/>
</dbReference>
<dbReference type="PROSITE" id="PS50082">
    <property type="entry name" value="WD_REPEATS_2"/>
    <property type="match status" value="1"/>
</dbReference>
<dbReference type="InterPro" id="IPR036322">
    <property type="entry name" value="WD40_repeat_dom_sf"/>
</dbReference>
<dbReference type="GO" id="GO:0045504">
    <property type="term" value="F:dynein heavy chain binding"/>
    <property type="evidence" value="ECO:0007669"/>
    <property type="project" value="TreeGrafter"/>
</dbReference>
<comment type="subcellular location">
    <subcellularLocation>
        <location evidence="1">Cytoplasm</location>
    </subcellularLocation>
</comment>
<keyword evidence="3 5" id="KW-0853">WD repeat</keyword>
<keyword evidence="4" id="KW-0677">Repeat</keyword>
<dbReference type="Gene3D" id="2.130.10.10">
    <property type="entry name" value="YVTN repeat-like/Quinoprotein amine dehydrogenase"/>
    <property type="match status" value="1"/>
</dbReference>
<dbReference type="InterPro" id="IPR019775">
    <property type="entry name" value="WD40_repeat_CS"/>
</dbReference>
<feature type="repeat" description="WD" evidence="5">
    <location>
        <begin position="426"/>
        <end position="471"/>
    </location>
</feature>
<organism evidence="6 7">
    <name type="scientific">Saccharomyces mikatae IFO 1815</name>
    <dbReference type="NCBI Taxonomy" id="226126"/>
    <lineage>
        <taxon>Eukaryota</taxon>
        <taxon>Fungi</taxon>
        <taxon>Dikarya</taxon>
        <taxon>Ascomycota</taxon>
        <taxon>Saccharomycotina</taxon>
        <taxon>Saccharomycetes</taxon>
        <taxon>Saccharomycetales</taxon>
        <taxon>Saccharomycetaceae</taxon>
        <taxon>Saccharomyces</taxon>
    </lineage>
</organism>
<proteinExistence type="predicted"/>
<dbReference type="PROSITE" id="PS00678">
    <property type="entry name" value="WD_REPEATS_1"/>
    <property type="match status" value="1"/>
</dbReference>
<accession>A0AA35IWR3</accession>
<dbReference type="SUPFAM" id="SSF50978">
    <property type="entry name" value="WD40 repeat-like"/>
    <property type="match status" value="1"/>
</dbReference>
<dbReference type="InterPro" id="IPR015943">
    <property type="entry name" value="WD40/YVTN_repeat-like_dom_sf"/>
</dbReference>
<evidence type="ECO:0000313" key="7">
    <source>
        <dbReference type="Proteomes" id="UP001161438"/>
    </source>
</evidence>